<reference evidence="1 2" key="1">
    <citation type="submission" date="2016-10" db="EMBL/GenBank/DDBJ databases">
        <title>Actinomyces aegypiusis sp. nov., isolated from the Aegypius monachus in Qinghai Tibet Plateau China.</title>
        <authorList>
            <person name="Wang Y."/>
        </authorList>
    </citation>
    <scope>NUCLEOTIDE SEQUENCE [LARGE SCALE GENOMIC DNA]</scope>
    <source>
        <strain evidence="1 2">VUL4_3</strain>
    </source>
</reference>
<dbReference type="InterPro" id="IPR023198">
    <property type="entry name" value="PGP-like_dom2"/>
</dbReference>
<dbReference type="EMBL" id="CP017812">
    <property type="protein sequence ID" value="AOZ73454.1"/>
    <property type="molecule type" value="Genomic_DNA"/>
</dbReference>
<dbReference type="InterPro" id="IPR023214">
    <property type="entry name" value="HAD_sf"/>
</dbReference>
<dbReference type="Pfam" id="PF13419">
    <property type="entry name" value="HAD_2"/>
    <property type="match status" value="1"/>
</dbReference>
<dbReference type="SUPFAM" id="SSF56784">
    <property type="entry name" value="HAD-like"/>
    <property type="match status" value="1"/>
</dbReference>
<dbReference type="Gene3D" id="3.40.50.1000">
    <property type="entry name" value="HAD superfamily/HAD-like"/>
    <property type="match status" value="1"/>
</dbReference>
<dbReference type="KEGG" id="avu:BK816_03945"/>
<dbReference type="PANTHER" id="PTHR18901:SF38">
    <property type="entry name" value="PSEUDOURIDINE-5'-PHOSPHATASE"/>
    <property type="match status" value="1"/>
</dbReference>
<dbReference type="NCBIfam" id="TIGR01509">
    <property type="entry name" value="HAD-SF-IA-v3"/>
    <property type="match status" value="1"/>
</dbReference>
<evidence type="ECO:0000313" key="1">
    <source>
        <dbReference type="EMBL" id="AOZ73454.1"/>
    </source>
</evidence>
<accession>A0A1D9MMD8</accession>
<dbReference type="InterPro" id="IPR006439">
    <property type="entry name" value="HAD-SF_hydro_IA"/>
</dbReference>
<dbReference type="InterPro" id="IPR041492">
    <property type="entry name" value="HAD_2"/>
</dbReference>
<sequence>MDGTCIDSEPLWIAAEVALAKKHGEVFDPKDGVQFVGTSILDTAEYFKKWLQLPQSAQDIADEIVANVVAALGSAALQLRPGLPQLLVECQRLNLPVALVTSSYQVFADAFIAKLEQEPFAQELKRPIFSAVVTGDEKLPNKPDPAPYQAAATRLGMNPQECLAVEDSPTGLRSALNAGCQVVGIECMNPIPSWPGITELSSLADLDEKLLRKLASA</sequence>
<dbReference type="AlphaFoldDB" id="A0A1D9MMD8"/>
<protein>
    <recommendedName>
        <fullName evidence="3">Hydrolase</fullName>
    </recommendedName>
</protein>
<evidence type="ECO:0008006" key="3">
    <source>
        <dbReference type="Google" id="ProtNLM"/>
    </source>
</evidence>
<dbReference type="CDD" id="cd07505">
    <property type="entry name" value="HAD_BPGM-like"/>
    <property type="match status" value="1"/>
</dbReference>
<organism evidence="1 2">
    <name type="scientific">Boudabousia tangfeifanii</name>
    <dbReference type="NCBI Taxonomy" id="1912795"/>
    <lineage>
        <taxon>Bacteria</taxon>
        <taxon>Bacillati</taxon>
        <taxon>Actinomycetota</taxon>
        <taxon>Actinomycetes</taxon>
        <taxon>Actinomycetales</taxon>
        <taxon>Actinomycetaceae</taxon>
        <taxon>Boudabousia</taxon>
    </lineage>
</organism>
<evidence type="ECO:0000313" key="2">
    <source>
        <dbReference type="Proteomes" id="UP000176288"/>
    </source>
</evidence>
<dbReference type="STRING" id="1912795.BK816_03945"/>
<keyword evidence="2" id="KW-1185">Reference proteome</keyword>
<dbReference type="InterPro" id="IPR036412">
    <property type="entry name" value="HAD-like_sf"/>
</dbReference>
<dbReference type="PANTHER" id="PTHR18901">
    <property type="entry name" value="2-DEOXYGLUCOSE-6-PHOSPHATE PHOSPHATASE 2"/>
    <property type="match status" value="1"/>
</dbReference>
<dbReference type="Proteomes" id="UP000176288">
    <property type="component" value="Chromosome"/>
</dbReference>
<name>A0A1D9MMD8_9ACTO</name>
<dbReference type="Gene3D" id="1.10.150.240">
    <property type="entry name" value="Putative phosphatase, domain 2"/>
    <property type="match status" value="1"/>
</dbReference>
<proteinExistence type="predicted"/>
<gene>
    <name evidence="1" type="ORF">BK816_03945</name>
</gene>